<gene>
    <name evidence="3" type="ORF">A8806_11313</name>
</gene>
<evidence type="ECO:0000256" key="1">
    <source>
        <dbReference type="PROSITE-ProRule" id="PRU00339"/>
    </source>
</evidence>
<keyword evidence="3" id="KW-0645">Protease</keyword>
<dbReference type="InterPro" id="IPR019734">
    <property type="entry name" value="TPR_rpt"/>
</dbReference>
<accession>A0A2Y9BJ26</accession>
<evidence type="ECO:0000313" key="3">
    <source>
        <dbReference type="EMBL" id="PWJ23580.1"/>
    </source>
</evidence>
<dbReference type="InterPro" id="IPR008969">
    <property type="entry name" value="CarboxyPept-like_regulatory"/>
</dbReference>
<dbReference type="Proteomes" id="UP000245845">
    <property type="component" value="Unassembled WGS sequence"/>
</dbReference>
<dbReference type="GO" id="GO:0004180">
    <property type="term" value="F:carboxypeptidase activity"/>
    <property type="evidence" value="ECO:0007669"/>
    <property type="project" value="UniProtKB-KW"/>
</dbReference>
<dbReference type="OrthoDB" id="6372180at2"/>
<keyword evidence="2" id="KW-1133">Transmembrane helix</keyword>
<keyword evidence="2" id="KW-0812">Transmembrane</keyword>
<keyword evidence="2" id="KW-0472">Membrane</keyword>
<keyword evidence="1" id="KW-0802">TPR repeat</keyword>
<keyword evidence="4" id="KW-1185">Reference proteome</keyword>
<evidence type="ECO:0000313" key="4">
    <source>
        <dbReference type="Proteomes" id="UP000245845"/>
    </source>
</evidence>
<reference evidence="3 4" key="1">
    <citation type="submission" date="2018-05" db="EMBL/GenBank/DDBJ databases">
        <title>The Hungate 1000. A catalogue of reference genomes from the rumen microbiome.</title>
        <authorList>
            <person name="Kelly W."/>
        </authorList>
    </citation>
    <scope>NUCLEOTIDE SEQUENCE [LARGE SCALE GENOMIC DNA]</scope>
    <source>
        <strain evidence="3 4">NLAE-zl-C242</strain>
    </source>
</reference>
<name>A0A2Y9BJ26_9FIRM</name>
<evidence type="ECO:0000256" key="2">
    <source>
        <dbReference type="SAM" id="Phobius"/>
    </source>
</evidence>
<dbReference type="Gene3D" id="2.60.40.1120">
    <property type="entry name" value="Carboxypeptidase-like, regulatory domain"/>
    <property type="match status" value="1"/>
</dbReference>
<dbReference type="EMBL" id="QGDL01000013">
    <property type="protein sequence ID" value="PWJ23580.1"/>
    <property type="molecule type" value="Genomic_DNA"/>
</dbReference>
<keyword evidence="3" id="KW-0378">Hydrolase</keyword>
<dbReference type="InterPro" id="IPR011990">
    <property type="entry name" value="TPR-like_helical_dom_sf"/>
</dbReference>
<dbReference type="Gene3D" id="1.25.40.10">
    <property type="entry name" value="Tetratricopeptide repeat domain"/>
    <property type="match status" value="1"/>
</dbReference>
<feature type="transmembrane region" description="Helical" evidence="2">
    <location>
        <begin position="17"/>
        <end position="38"/>
    </location>
</feature>
<dbReference type="Pfam" id="PF14559">
    <property type="entry name" value="TPR_19"/>
    <property type="match status" value="1"/>
</dbReference>
<dbReference type="SUPFAM" id="SSF49464">
    <property type="entry name" value="Carboxypeptidase regulatory domain-like"/>
    <property type="match status" value="1"/>
</dbReference>
<protein>
    <submittedName>
        <fullName evidence="3">Carboxypeptidase family protein</fullName>
    </submittedName>
</protein>
<organism evidence="3 4">
    <name type="scientific">Faecalicatena orotica</name>
    <dbReference type="NCBI Taxonomy" id="1544"/>
    <lineage>
        <taxon>Bacteria</taxon>
        <taxon>Bacillati</taxon>
        <taxon>Bacillota</taxon>
        <taxon>Clostridia</taxon>
        <taxon>Lachnospirales</taxon>
        <taxon>Lachnospiraceae</taxon>
        <taxon>Faecalicatena</taxon>
    </lineage>
</organism>
<feature type="repeat" description="TPR" evidence="1">
    <location>
        <begin position="47"/>
        <end position="80"/>
    </location>
</feature>
<sequence length="538" mass="60119">MREEKQYHAEKKNHTKILLAVLAGLAIILIAAAAFIFVSGKMKEKNYSEAVLSAEKYLAANNYEDAVIQYKKAISVNPKEEDAYLALADVYVEQEEISKAKAILRKGQRETSSFKIKRKLEDLNGQSLVAVMNGDQEKEELTVDLKTASQNIAWNTSFLQKIIDYRFEDYKDQFGFVKSTKMDEDGYLEIEHNGLGAVCFYRNTETNKEIVDVSRKAPTEKGMPEKISLHSLGTLFRNFEGGASLQRLQMLFGEKVTPKTEDGRYFVETKTSDCIFRFETDANGNIVSADGWNEIILLNANAQRDTTGHISGVVIDAVSGDGVPQAVLTFQPTKKENKEKAVKTDAQGVFSADLEPDIYTILIEADNYIEEEYIFEIEEGRNYSGEQFSISPKLKKGTARIVLEWNAEPQDLDSYLMGSTDDGKEVSVNFRQKEAKSGGDVIAALDLDDTDGYGPETTTIYNLNGVYQFQVADFRRTGTMKENGATVKVYLPGKEPVTITIDPGADVKDIWIVCEIDHGELNVINKAPQSDEFTNSNK</sequence>
<dbReference type="RefSeq" id="WP_109732768.1">
    <property type="nucleotide sequence ID" value="NZ_BAAACK010000005.1"/>
</dbReference>
<dbReference type="SUPFAM" id="SSF48452">
    <property type="entry name" value="TPR-like"/>
    <property type="match status" value="1"/>
</dbReference>
<dbReference type="Pfam" id="PF13620">
    <property type="entry name" value="CarboxypepD_reg"/>
    <property type="match status" value="1"/>
</dbReference>
<dbReference type="PROSITE" id="PS50005">
    <property type="entry name" value="TPR"/>
    <property type="match status" value="1"/>
</dbReference>
<proteinExistence type="predicted"/>
<dbReference type="AlphaFoldDB" id="A0A2Y9BJ26"/>
<comment type="caution">
    <text evidence="3">The sequence shown here is derived from an EMBL/GenBank/DDBJ whole genome shotgun (WGS) entry which is preliminary data.</text>
</comment>
<keyword evidence="3" id="KW-0121">Carboxypeptidase</keyword>